<dbReference type="Pfam" id="PF07690">
    <property type="entry name" value="MFS_1"/>
    <property type="match status" value="2"/>
</dbReference>
<comment type="caution">
    <text evidence="8">The sequence shown here is derived from an EMBL/GenBank/DDBJ whole genome shotgun (WGS) entry which is preliminary data.</text>
</comment>
<feature type="transmembrane region" description="Helical" evidence="6">
    <location>
        <begin position="418"/>
        <end position="436"/>
    </location>
</feature>
<feature type="transmembrane region" description="Helical" evidence="6">
    <location>
        <begin position="253"/>
        <end position="272"/>
    </location>
</feature>
<keyword evidence="2 6" id="KW-0812">Transmembrane</keyword>
<feature type="transmembrane region" description="Helical" evidence="6">
    <location>
        <begin position="149"/>
        <end position="168"/>
    </location>
</feature>
<protein>
    <submittedName>
        <fullName evidence="8">Major facilitator superfamily transporter</fullName>
    </submittedName>
</protein>
<dbReference type="InterPro" id="IPR036259">
    <property type="entry name" value="MFS_trans_sf"/>
</dbReference>
<evidence type="ECO:0000313" key="8">
    <source>
        <dbReference type="EMBL" id="KAK8088815.1"/>
    </source>
</evidence>
<evidence type="ECO:0000256" key="6">
    <source>
        <dbReference type="SAM" id="Phobius"/>
    </source>
</evidence>
<feature type="transmembrane region" description="Helical" evidence="6">
    <location>
        <begin position="585"/>
        <end position="604"/>
    </location>
</feature>
<evidence type="ECO:0000256" key="5">
    <source>
        <dbReference type="SAM" id="MobiDB-lite"/>
    </source>
</evidence>
<evidence type="ECO:0000256" key="4">
    <source>
        <dbReference type="ARBA" id="ARBA00023136"/>
    </source>
</evidence>
<evidence type="ECO:0000256" key="3">
    <source>
        <dbReference type="ARBA" id="ARBA00022989"/>
    </source>
</evidence>
<dbReference type="PROSITE" id="PS50850">
    <property type="entry name" value="MFS"/>
    <property type="match status" value="1"/>
</dbReference>
<feature type="transmembrane region" description="Helical" evidence="6">
    <location>
        <begin position="475"/>
        <end position="502"/>
    </location>
</feature>
<feature type="domain" description="Major facilitator superfamily (MFS) profile" evidence="7">
    <location>
        <begin position="84"/>
        <end position="609"/>
    </location>
</feature>
<dbReference type="Gene3D" id="1.20.1720.10">
    <property type="entry name" value="Multidrug resistance protein D"/>
    <property type="match status" value="2"/>
</dbReference>
<dbReference type="EMBL" id="JAQQWN010000004">
    <property type="protein sequence ID" value="KAK8088815.1"/>
    <property type="molecule type" value="Genomic_DNA"/>
</dbReference>
<feature type="transmembrane region" description="Helical" evidence="6">
    <location>
        <begin position="362"/>
        <end position="382"/>
    </location>
</feature>
<dbReference type="Proteomes" id="UP001433268">
    <property type="component" value="Unassembled WGS sequence"/>
</dbReference>
<dbReference type="Gene3D" id="1.20.1250.20">
    <property type="entry name" value="MFS general substrate transporter like domains"/>
    <property type="match status" value="1"/>
</dbReference>
<dbReference type="InterPro" id="IPR020846">
    <property type="entry name" value="MFS_dom"/>
</dbReference>
<evidence type="ECO:0000256" key="1">
    <source>
        <dbReference type="ARBA" id="ARBA00004141"/>
    </source>
</evidence>
<reference evidence="8 9" key="1">
    <citation type="submission" date="2023-01" db="EMBL/GenBank/DDBJ databases">
        <title>Analysis of 21 Apiospora genomes using comparative genomics revels a genus with tremendous synthesis potential of carbohydrate active enzymes and secondary metabolites.</title>
        <authorList>
            <person name="Sorensen T."/>
        </authorList>
    </citation>
    <scope>NUCLEOTIDE SEQUENCE [LARGE SCALE GENOMIC DNA]</scope>
    <source>
        <strain evidence="8 9">CBS 114990</strain>
    </source>
</reference>
<accession>A0ABR1X0B5</accession>
<organism evidence="8 9">
    <name type="scientific">Apiospora hydei</name>
    <dbReference type="NCBI Taxonomy" id="1337664"/>
    <lineage>
        <taxon>Eukaryota</taxon>
        <taxon>Fungi</taxon>
        <taxon>Dikarya</taxon>
        <taxon>Ascomycota</taxon>
        <taxon>Pezizomycotina</taxon>
        <taxon>Sordariomycetes</taxon>
        <taxon>Xylariomycetidae</taxon>
        <taxon>Amphisphaeriales</taxon>
        <taxon>Apiosporaceae</taxon>
        <taxon>Apiospora</taxon>
    </lineage>
</organism>
<feature type="transmembrane region" description="Helical" evidence="6">
    <location>
        <begin position="394"/>
        <end position="412"/>
    </location>
</feature>
<gene>
    <name evidence="8" type="ORF">PG997_003776</name>
</gene>
<feature type="compositionally biased region" description="Polar residues" evidence="5">
    <location>
        <begin position="37"/>
        <end position="53"/>
    </location>
</feature>
<feature type="transmembrane region" description="Helical" evidence="6">
    <location>
        <begin position="119"/>
        <end position="137"/>
    </location>
</feature>
<keyword evidence="3 6" id="KW-1133">Transmembrane helix</keyword>
<feature type="transmembrane region" description="Helical" evidence="6">
    <location>
        <begin position="448"/>
        <end position="469"/>
    </location>
</feature>
<feature type="transmembrane region" description="Helical" evidence="6">
    <location>
        <begin position="328"/>
        <end position="350"/>
    </location>
</feature>
<evidence type="ECO:0000313" key="9">
    <source>
        <dbReference type="Proteomes" id="UP001433268"/>
    </source>
</evidence>
<keyword evidence="9" id="KW-1185">Reference proteome</keyword>
<dbReference type="PANTHER" id="PTHR23501:SF84">
    <property type="entry name" value="VACUOLAR MEMBRANE AMINO ACID UPTAKE TRANSPORTER FNX2"/>
    <property type="match status" value="1"/>
</dbReference>
<comment type="subcellular location">
    <subcellularLocation>
        <location evidence="1">Membrane</location>
        <topology evidence="1">Multi-pass membrane protein</topology>
    </subcellularLocation>
</comment>
<evidence type="ECO:0000259" key="7">
    <source>
        <dbReference type="PROSITE" id="PS50850"/>
    </source>
</evidence>
<sequence length="611" mass="64745">MAAKEHAPRAGETAGIVSETAPLLGPAASGQGDTVAPQISKSNGTSAHGTFSRDTMDPEPTSGDGDIIGANGHEPKIKVNMAQLLPALGIGIFLVAMDQTLTIATYGKMGSDLNALNNTSWIATSYFLTLTTFQPLYGRLSDIFGRKECLLFAYSVFGIGCLGCGLAQDIVQLVSGFEGALRILGAAVPFAERYTVVIYLQVCMNERTKELTDRCKCIARGVAGMGGGGMNAVVAILVTDLVSLRDRGVWQGYINIVFGAGIASGAPIGGLLADSIGWRWAFAGQFPIAILAWLAVFTMLPSPEAADDGDDDDAKQQQQQQQHWRQKLLRIDFLGGFALSAAAFVLLFGLDNGANEGWSRPITVVPLALTPVLFAIFIFIEVKVATEPFAPGHMGVFFFIAMFYQGAMALTATQSGLMFTPSTLLGLTGSLGGGLVMRKTGKYYGLTLTGYTILLFSVVPLVLFTGALTKSVVGVVIGVALLALGASISITTTLIAIIANCAPEDMAMAVACSYLFRSLGTTIGISLSTAVLQQVLRTELAARLQDGGRAAEIEEHVRQSLDYIRTLPPHVADTVRDCYAVATTWAFLPIALLAGLCLLSTTFIREKKLDR</sequence>
<dbReference type="RefSeq" id="XP_066671709.1">
    <property type="nucleotide sequence ID" value="XM_066808091.1"/>
</dbReference>
<evidence type="ECO:0000256" key="2">
    <source>
        <dbReference type="ARBA" id="ARBA00022692"/>
    </source>
</evidence>
<feature type="transmembrane region" description="Helical" evidence="6">
    <location>
        <begin position="278"/>
        <end position="300"/>
    </location>
</feature>
<name>A0ABR1X0B5_9PEZI</name>
<feature type="region of interest" description="Disordered" evidence="5">
    <location>
        <begin position="1"/>
        <end position="69"/>
    </location>
</feature>
<keyword evidence="4 6" id="KW-0472">Membrane</keyword>
<dbReference type="PANTHER" id="PTHR23501">
    <property type="entry name" value="MAJOR FACILITATOR SUPERFAMILY"/>
    <property type="match status" value="1"/>
</dbReference>
<dbReference type="InterPro" id="IPR011701">
    <property type="entry name" value="MFS"/>
</dbReference>
<dbReference type="GeneID" id="92041151"/>
<proteinExistence type="predicted"/>
<feature type="transmembrane region" description="Helical" evidence="6">
    <location>
        <begin position="84"/>
        <end position="107"/>
    </location>
</feature>
<feature type="transmembrane region" description="Helical" evidence="6">
    <location>
        <begin position="180"/>
        <end position="200"/>
    </location>
</feature>
<dbReference type="SUPFAM" id="SSF103473">
    <property type="entry name" value="MFS general substrate transporter"/>
    <property type="match status" value="1"/>
</dbReference>